<reference evidence="1 2" key="1">
    <citation type="journal article" date="2016" name="Nat. Commun.">
        <title>Thousands of microbial genomes shed light on interconnected biogeochemical processes in an aquifer system.</title>
        <authorList>
            <person name="Anantharaman K."/>
            <person name="Brown C.T."/>
            <person name="Hug L.A."/>
            <person name="Sharon I."/>
            <person name="Castelle C.J."/>
            <person name="Probst A.J."/>
            <person name="Thomas B.C."/>
            <person name="Singh A."/>
            <person name="Wilkins M.J."/>
            <person name="Karaoz U."/>
            <person name="Brodie E.L."/>
            <person name="Williams K.H."/>
            <person name="Hubbard S.S."/>
            <person name="Banfield J.F."/>
        </authorList>
    </citation>
    <scope>NUCLEOTIDE SEQUENCE [LARGE SCALE GENOMIC DNA]</scope>
</reference>
<organism evidence="1 2">
    <name type="scientific">Candidatus Lambdaproteobacteria bacterium RIFOXYD2_FULL_50_16</name>
    <dbReference type="NCBI Taxonomy" id="1817772"/>
    <lineage>
        <taxon>Bacteria</taxon>
        <taxon>Pseudomonadati</taxon>
        <taxon>Pseudomonadota</taxon>
        <taxon>Candidatus Lambdaproteobacteria</taxon>
    </lineage>
</organism>
<dbReference type="EMBL" id="MFNE01000046">
    <property type="protein sequence ID" value="OGG93732.1"/>
    <property type="molecule type" value="Genomic_DNA"/>
</dbReference>
<dbReference type="AlphaFoldDB" id="A0A1F6G6J8"/>
<sequence>MLRSFFLIPNSGLGRLPKAALCDFLDILEPTQEPFDFKLPLQNQARGRLKRDYGLGRASYLGSRKLNFGRSADLVST</sequence>
<evidence type="ECO:0000313" key="1">
    <source>
        <dbReference type="EMBL" id="OGG93732.1"/>
    </source>
</evidence>
<protein>
    <submittedName>
        <fullName evidence="1">Uncharacterized protein</fullName>
    </submittedName>
</protein>
<evidence type="ECO:0000313" key="2">
    <source>
        <dbReference type="Proteomes" id="UP000178449"/>
    </source>
</evidence>
<gene>
    <name evidence="1" type="ORF">A2527_11450</name>
</gene>
<comment type="caution">
    <text evidence="1">The sequence shown here is derived from an EMBL/GenBank/DDBJ whole genome shotgun (WGS) entry which is preliminary data.</text>
</comment>
<proteinExistence type="predicted"/>
<dbReference type="Proteomes" id="UP000178449">
    <property type="component" value="Unassembled WGS sequence"/>
</dbReference>
<name>A0A1F6G6J8_9PROT</name>
<accession>A0A1F6G6J8</accession>